<dbReference type="Pfam" id="PF02913">
    <property type="entry name" value="FAD-oxidase_C"/>
    <property type="match status" value="1"/>
</dbReference>
<dbReference type="Gene3D" id="1.10.45.10">
    <property type="entry name" value="Vanillyl-alcohol Oxidase, Chain A, domain 4"/>
    <property type="match status" value="1"/>
</dbReference>
<name>A0A0M2T0X3_9BACI</name>
<dbReference type="InterPro" id="IPR016164">
    <property type="entry name" value="FAD-linked_Oxase-like_C"/>
</dbReference>
<dbReference type="GO" id="GO:0071949">
    <property type="term" value="F:FAD binding"/>
    <property type="evidence" value="ECO:0007669"/>
    <property type="project" value="InterPro"/>
</dbReference>
<feature type="domain" description="FAD-binding PCMH-type" evidence="8">
    <location>
        <begin position="47"/>
        <end position="230"/>
    </location>
</feature>
<comment type="caution">
    <text evidence="9">The sequence shown here is derived from an EMBL/GenBank/DDBJ whole genome shotgun (WGS) entry which is preliminary data.</text>
</comment>
<evidence type="ECO:0000256" key="4">
    <source>
        <dbReference type="ARBA" id="ARBA00022827"/>
    </source>
</evidence>
<evidence type="ECO:0000313" key="10">
    <source>
        <dbReference type="Proteomes" id="UP000034166"/>
    </source>
</evidence>
<proteinExistence type="inferred from homology"/>
<dbReference type="GO" id="GO:0008720">
    <property type="term" value="F:D-lactate dehydrogenase (NAD+) activity"/>
    <property type="evidence" value="ECO:0007669"/>
    <property type="project" value="TreeGrafter"/>
</dbReference>
<evidence type="ECO:0000256" key="6">
    <source>
        <dbReference type="ARBA" id="ARBA00023002"/>
    </source>
</evidence>
<dbReference type="InterPro" id="IPR016171">
    <property type="entry name" value="Vanillyl_alc_oxidase_C-sub2"/>
</dbReference>
<comment type="similarity">
    <text evidence="2">Belongs to the FAD-binding oxidoreductase/transferase type 4 family.</text>
</comment>
<sequence length="478" mass="52121">MNETIERAPLDEKVISRLREIFGVERLLTSQTDMMTYSYDASFETQLNPQKPQVAVIALSTHEVSECVKLANEYKVPLYPRGAATGQTGGAVSTKGGIMLDLSRMNRILEIDHQNMQAIIEPGVIQNDLNLALKPYGLQFPPDPGSANMCTIGGMVSNNSSGLRAVKYGVTRHYVLGMEVVLPTGDVIVTGGAKSKALKSVSGYDLAHLMIGSEGTLGIVTRLRLKLLPLPVTRGIVLCSFERLESAGEAVNAVFSSGLQPSAIEIMDFNCIKAVNMMKPELNLPVDNEAVLVFEVDGAKEEVTSQVNRLKKVVEKYATHLKFSDEPNECEKLWQARKLVGAAVGLLKPGGFRVYAGEDICVPISRLPETLREIHNIAEKYGIVCGIYGHVGDGNMHTGPVVNSSNEVEMENVQKMVEEIHQLAIRMEGTTTAEHGVGIVRAKYMDVEHGPAMEVMRAIKRTLDPNNILNPGKMALPN</sequence>
<dbReference type="FunFam" id="1.10.45.10:FF:000001">
    <property type="entry name" value="D-lactate dehydrogenase mitochondrial"/>
    <property type="match status" value="1"/>
</dbReference>
<gene>
    <name evidence="9" type="ORF">WQ57_07655</name>
</gene>
<evidence type="ECO:0000256" key="5">
    <source>
        <dbReference type="ARBA" id="ARBA00022946"/>
    </source>
</evidence>
<dbReference type="RefSeq" id="WP_046523166.1">
    <property type="nucleotide sequence ID" value="NZ_LAYY01000007.1"/>
</dbReference>
<dbReference type="InterPro" id="IPR036318">
    <property type="entry name" value="FAD-bd_PCMH-like_sf"/>
</dbReference>
<dbReference type="GO" id="GO:0004458">
    <property type="term" value="F:D-lactate dehydrogenase (cytochrome) activity"/>
    <property type="evidence" value="ECO:0007669"/>
    <property type="project" value="UniProtKB-EC"/>
</dbReference>
<keyword evidence="3" id="KW-0285">Flavoprotein</keyword>
<dbReference type="Gene3D" id="3.30.465.10">
    <property type="match status" value="1"/>
</dbReference>
<evidence type="ECO:0000256" key="2">
    <source>
        <dbReference type="ARBA" id="ARBA00008000"/>
    </source>
</evidence>
<evidence type="ECO:0000313" key="9">
    <source>
        <dbReference type="EMBL" id="KKK38475.1"/>
    </source>
</evidence>
<dbReference type="PANTHER" id="PTHR11748:SF111">
    <property type="entry name" value="D-LACTATE DEHYDROGENASE, MITOCHONDRIAL-RELATED"/>
    <property type="match status" value="1"/>
</dbReference>
<dbReference type="InterPro" id="IPR004113">
    <property type="entry name" value="FAD-bd_oxidored_4_C"/>
</dbReference>
<dbReference type="InterPro" id="IPR006094">
    <property type="entry name" value="Oxid_FAD_bind_N"/>
</dbReference>
<dbReference type="SUPFAM" id="SSF55103">
    <property type="entry name" value="FAD-linked oxidases, C-terminal domain"/>
    <property type="match status" value="1"/>
</dbReference>
<keyword evidence="6" id="KW-0560">Oxidoreductase</keyword>
<keyword evidence="4" id="KW-0274">FAD</keyword>
<comment type="cofactor">
    <cofactor evidence="1">
        <name>FAD</name>
        <dbReference type="ChEBI" id="CHEBI:57692"/>
    </cofactor>
</comment>
<keyword evidence="10" id="KW-1185">Reference proteome</keyword>
<dbReference type="PANTHER" id="PTHR11748">
    <property type="entry name" value="D-LACTATE DEHYDROGENASE"/>
    <property type="match status" value="1"/>
</dbReference>
<dbReference type="GO" id="GO:1903457">
    <property type="term" value="P:lactate catabolic process"/>
    <property type="evidence" value="ECO:0007669"/>
    <property type="project" value="TreeGrafter"/>
</dbReference>
<evidence type="ECO:0000259" key="8">
    <source>
        <dbReference type="PROSITE" id="PS51387"/>
    </source>
</evidence>
<dbReference type="EMBL" id="LAYY01000007">
    <property type="protein sequence ID" value="KKK38475.1"/>
    <property type="molecule type" value="Genomic_DNA"/>
</dbReference>
<dbReference type="EC" id="1.1.2.4" evidence="7"/>
<evidence type="ECO:0000256" key="1">
    <source>
        <dbReference type="ARBA" id="ARBA00001974"/>
    </source>
</evidence>
<dbReference type="Pfam" id="PF01565">
    <property type="entry name" value="FAD_binding_4"/>
    <property type="match status" value="1"/>
</dbReference>
<dbReference type="Gene3D" id="3.30.70.2740">
    <property type="match status" value="1"/>
</dbReference>
<accession>A0A0M2T0X3</accession>
<dbReference type="PROSITE" id="PS51387">
    <property type="entry name" value="FAD_PCMH"/>
    <property type="match status" value="1"/>
</dbReference>
<reference evidence="9 10" key="1">
    <citation type="submission" date="2015-04" db="EMBL/GenBank/DDBJ databases">
        <title>Taxonomic description and genome sequence of Bacillus campisalis sp. nov., a novel member of the genus Bacillus isolated from solar saltern.</title>
        <authorList>
            <person name="Mathan Kumar R."/>
            <person name="Kaur G."/>
            <person name="Kumar A."/>
            <person name="Singh N.K."/>
            <person name="Kaur N."/>
            <person name="Kumar N."/>
            <person name="Mayilraj S."/>
        </authorList>
    </citation>
    <scope>NUCLEOTIDE SEQUENCE [LARGE SCALE GENOMIC DNA]</scope>
    <source>
        <strain evidence="9 10">SA2-6</strain>
    </source>
</reference>
<dbReference type="InterPro" id="IPR016169">
    <property type="entry name" value="FAD-bd_PCMH_sub2"/>
</dbReference>
<evidence type="ECO:0000256" key="7">
    <source>
        <dbReference type="ARBA" id="ARBA00038897"/>
    </source>
</evidence>
<dbReference type="OrthoDB" id="9767256at2"/>
<dbReference type="Proteomes" id="UP000034166">
    <property type="component" value="Unassembled WGS sequence"/>
</dbReference>
<protein>
    <recommendedName>
        <fullName evidence="7">D-lactate dehydrogenase (cytochrome)</fullName>
        <ecNumber evidence="7">1.1.2.4</ecNumber>
    </recommendedName>
</protein>
<dbReference type="PATRIC" id="fig|1408103.3.peg.1722"/>
<dbReference type="AlphaFoldDB" id="A0A0M2T0X3"/>
<dbReference type="SUPFAM" id="SSF56176">
    <property type="entry name" value="FAD-binding/transporter-associated domain-like"/>
    <property type="match status" value="1"/>
</dbReference>
<dbReference type="FunFam" id="3.30.70.2740:FF:000001">
    <property type="entry name" value="D-lactate dehydrogenase mitochondrial"/>
    <property type="match status" value="1"/>
</dbReference>
<dbReference type="InterPro" id="IPR016166">
    <property type="entry name" value="FAD-bd_PCMH"/>
</dbReference>
<organism evidence="9 10">
    <name type="scientific">Mesobacillus campisalis</name>
    <dbReference type="NCBI Taxonomy" id="1408103"/>
    <lineage>
        <taxon>Bacteria</taxon>
        <taxon>Bacillati</taxon>
        <taxon>Bacillota</taxon>
        <taxon>Bacilli</taxon>
        <taxon>Bacillales</taxon>
        <taxon>Bacillaceae</taxon>
        <taxon>Mesobacillus</taxon>
    </lineage>
</organism>
<evidence type="ECO:0000256" key="3">
    <source>
        <dbReference type="ARBA" id="ARBA00022630"/>
    </source>
</evidence>
<keyword evidence="5" id="KW-0809">Transit peptide</keyword>